<keyword evidence="2" id="KW-0732">Signal</keyword>
<dbReference type="Pfam" id="PF17963">
    <property type="entry name" value="Big_9"/>
    <property type="match status" value="1"/>
</dbReference>
<dbReference type="eggNOG" id="COG1985">
    <property type="taxonomic scope" value="Bacteria"/>
</dbReference>
<protein>
    <submittedName>
        <fullName evidence="3">Uncharacterized protein</fullName>
    </submittedName>
</protein>
<dbReference type="Gene3D" id="2.60.120.200">
    <property type="match status" value="1"/>
</dbReference>
<reference evidence="3 4" key="1">
    <citation type="submission" date="2009-02" db="EMBL/GenBank/DDBJ databases">
        <title>Vibrio splendidus str. LGP32 complete genome.</title>
        <authorList>
            <person name="Mazel D."/>
            <person name="Le Roux F."/>
        </authorList>
    </citation>
    <scope>NUCLEOTIDE SEQUENCE [LARGE SCALE GENOMIC DNA]</scope>
    <source>
        <strain evidence="3 4">LGP32</strain>
    </source>
</reference>
<dbReference type="AlphaFoldDB" id="B7VKP8"/>
<feature type="signal peptide" evidence="2">
    <location>
        <begin position="1"/>
        <end position="22"/>
    </location>
</feature>
<dbReference type="Gene3D" id="2.60.40.2810">
    <property type="match status" value="1"/>
</dbReference>
<dbReference type="SUPFAM" id="SSF49899">
    <property type="entry name" value="Concanavalin A-like lectins/glucanases"/>
    <property type="match status" value="1"/>
</dbReference>
<proteinExistence type="predicted"/>
<accession>B7VKP8</accession>
<evidence type="ECO:0000313" key="3">
    <source>
        <dbReference type="EMBL" id="CAV19927.1"/>
    </source>
</evidence>
<feature type="chain" id="PRO_5002862805" evidence="2">
    <location>
        <begin position="23"/>
        <end position="1128"/>
    </location>
</feature>
<gene>
    <name evidence="3" type="ordered locus">VS_2675</name>
</gene>
<evidence type="ECO:0000256" key="1">
    <source>
        <dbReference type="SAM" id="MobiDB-lite"/>
    </source>
</evidence>
<feature type="region of interest" description="Disordered" evidence="1">
    <location>
        <begin position="28"/>
        <end position="127"/>
    </location>
</feature>
<dbReference type="KEGG" id="vsp:VS_2675"/>
<feature type="compositionally biased region" description="Gly residues" evidence="1">
    <location>
        <begin position="33"/>
        <end position="122"/>
    </location>
</feature>
<dbReference type="STRING" id="575788.VS_2675"/>
<dbReference type="PROSITE" id="PS51257">
    <property type="entry name" value="PROKAR_LIPOPROTEIN"/>
    <property type="match status" value="1"/>
</dbReference>
<dbReference type="eggNOG" id="COG4733">
    <property type="taxonomic scope" value="Bacteria"/>
</dbReference>
<evidence type="ECO:0000256" key="2">
    <source>
        <dbReference type="SAM" id="SignalP"/>
    </source>
</evidence>
<sequence length="1128" mass="121345">MKKTLLLICMLMLLSGCGGGGAEGKATDNTQVGSGGSGGGAGSGSGGSGESGSGDGSGSGGSGGSGGGDSSGSGSSGESGGGAGSGSGGSGGSGGGDGSGSGGSGGSGGGDGSGSGGSGGGQVKPTLDKYETLPQTFSADVTRNGHTVKIEVSKYSVRRADTEFYYYDASKSSSLIAFDYTPEVRSYRGQIVGEPSSQVIGYVDSKNQFYGFVFYGEDKAWIVENLPVPNLNNIAQKKLDKDLHRSPAELVAVENNYQLPGPSLKSPVPARSLMKLQMSSIGYLVDIESFETSFNKNIIDTIAAMDHTTNSLDYFFARDALIRVDYPIGVITINSGGKTASELSPILDPLVRSESPSEFQIGQTFFKEGKRCNASGLSSRCDFHPDLAHTLHEIGHTFSLGHHVGPETSTLMSFSFAIDTNMISTMKTSSAIDQRLAPAMESRMNPKANIDHIGTTRNTPVIVDVLENDFDANGINVGGELSLDSYTKLSQKGGVIELQAGKLKYTPVEGYVGEDHFGYTITDDTGLKDSSEVHVSVKSNARVLYLSDNHFTIRQDIKNHGKHSQPNFKHMVNRAGKEMFFGKPAVAAYPNVGFHQYVIDQTSTNTPGAQTEPTFSENNLMTLQKHMPHDLAPGKQSFTVVTRYKQDGFYRTVPDNKGIHEMSLFSSGKIDDGFALSHFNGNYHRTGEPEKGLGWTLVSRQMYTRTSFSNSPHIIHAFAKPDEANIANNVWHSVAWVIDRENNQVSTWVDGNLVPMALSTDPTNFLDYIPLPAGFEGVYPGGTHAWIDSSWDASTEGYGPWFMNTNGQNRGSGADEIWQSFTRFISDKFAADDVQIYTYALEGQEIKNIANNKEKAFTNNPVNGGSQSFSQPIALTWDSQHATAYKLHWGYSSAMINAVSEQSTKSFQIGSPDATQKALYWRVDSKHGSEWIEGNVWSITNTNVVGEALALAFTKDEITGSGFGSDNDPWPKNSNKVIDGVHVVVAGQTRDNDASILRLSNDTTITLTDNNNRPFKQIRFSAAQWISGTEGYLQAEYYNSTDWVPLIKLNKGGVASGYGFGELRSSFIGIGSTSDRSSHPDWYDPASVDASAYYTIDLPVNTTEVRFKFYSTGNALNQVAIDQLNLYR</sequence>
<dbReference type="Proteomes" id="UP000009100">
    <property type="component" value="Chromosome 1"/>
</dbReference>
<dbReference type="HOGENOM" id="CLU_279391_0_0_6"/>
<dbReference type="InterPro" id="IPR013320">
    <property type="entry name" value="ConA-like_dom_sf"/>
</dbReference>
<organism evidence="3 4">
    <name type="scientific">Vibrio atlanticus (strain LGP32)</name>
    <name type="common">Vibrio splendidus (strain Mel32)</name>
    <dbReference type="NCBI Taxonomy" id="575788"/>
    <lineage>
        <taxon>Bacteria</taxon>
        <taxon>Pseudomonadati</taxon>
        <taxon>Pseudomonadota</taxon>
        <taxon>Gammaproteobacteria</taxon>
        <taxon>Vibrionales</taxon>
        <taxon>Vibrionaceae</taxon>
        <taxon>Vibrio</taxon>
    </lineage>
</organism>
<dbReference type="EMBL" id="FM954972">
    <property type="protein sequence ID" value="CAV19927.1"/>
    <property type="molecule type" value="Genomic_DNA"/>
</dbReference>
<evidence type="ECO:0000313" key="4">
    <source>
        <dbReference type="Proteomes" id="UP000009100"/>
    </source>
</evidence>
<name>B7VKP8_VIBA3</name>